<dbReference type="RefSeq" id="WP_123265676.1">
    <property type="nucleotide sequence ID" value="NZ_RJUG01000003.1"/>
</dbReference>
<evidence type="ECO:0000256" key="2">
    <source>
        <dbReference type="ARBA" id="ARBA00022723"/>
    </source>
</evidence>
<dbReference type="PROSITE" id="PS51007">
    <property type="entry name" value="CYTC"/>
    <property type="match status" value="2"/>
</dbReference>
<dbReference type="OrthoDB" id="9811395at2"/>
<dbReference type="EMBL" id="RJUG01000003">
    <property type="protein sequence ID" value="ROI09094.1"/>
    <property type="molecule type" value="Genomic_DNA"/>
</dbReference>
<dbReference type="Pfam" id="PF02433">
    <property type="entry name" value="FixO"/>
    <property type="match status" value="1"/>
</dbReference>
<keyword evidence="1 4" id="KW-0349">Heme</keyword>
<dbReference type="Proteomes" id="UP000270224">
    <property type="component" value="Unassembled WGS sequence"/>
</dbReference>
<keyword evidence="3 4" id="KW-0408">Iron</keyword>
<reference evidence="7" key="1">
    <citation type="submission" date="2018-11" db="EMBL/GenBank/DDBJ databases">
        <title>Proposal to divide the Flavobacteriaceae and reorganize its genera based on Amino Acid Identity values calculated from whole genome sequences.</title>
        <authorList>
            <person name="Nicholson A.C."/>
            <person name="Gulvik C.A."/>
            <person name="Whitney A.M."/>
            <person name="Humrighouse B.W."/>
            <person name="Bell M."/>
            <person name="Holmens B."/>
            <person name="Steigerwalt A."/>
            <person name="Villarma A."/>
            <person name="Sheth M."/>
            <person name="Batra D."/>
            <person name="Pryor J."/>
            <person name="Bernardet J.-F."/>
            <person name="Hugo C."/>
            <person name="Kampfer P."/>
            <person name="Newman J."/>
            <person name="Mcquiston J.R."/>
        </authorList>
    </citation>
    <scope>NUCLEOTIDE SEQUENCE [LARGE SCALE GENOMIC DNA]</scope>
    <source>
        <strain evidence="7">H3056</strain>
    </source>
</reference>
<dbReference type="PANTHER" id="PTHR35008:SF8">
    <property type="entry name" value="ALCOHOL DEHYDROGENASE CYTOCHROME C SUBUNIT"/>
    <property type="match status" value="1"/>
</dbReference>
<dbReference type="InterPro" id="IPR009056">
    <property type="entry name" value="Cyt_c-like_dom"/>
</dbReference>
<keyword evidence="2 4" id="KW-0479">Metal-binding</keyword>
<dbReference type="PANTHER" id="PTHR35008">
    <property type="entry name" value="BLL4482 PROTEIN-RELATED"/>
    <property type="match status" value="1"/>
</dbReference>
<dbReference type="Gene3D" id="1.10.760.10">
    <property type="entry name" value="Cytochrome c-like domain"/>
    <property type="match status" value="2"/>
</dbReference>
<name>A0A3N0WVL0_9FLAO</name>
<evidence type="ECO:0000256" key="3">
    <source>
        <dbReference type="ARBA" id="ARBA00023004"/>
    </source>
</evidence>
<organism evidence="6 7">
    <name type="scientific">Kaistella daneshvariae</name>
    <dbReference type="NCBI Taxonomy" id="2487074"/>
    <lineage>
        <taxon>Bacteria</taxon>
        <taxon>Pseudomonadati</taxon>
        <taxon>Bacteroidota</taxon>
        <taxon>Flavobacteriia</taxon>
        <taxon>Flavobacteriales</taxon>
        <taxon>Weeksellaceae</taxon>
        <taxon>Chryseobacterium group</taxon>
        <taxon>Kaistella</taxon>
    </lineage>
</organism>
<evidence type="ECO:0000259" key="5">
    <source>
        <dbReference type="PROSITE" id="PS51007"/>
    </source>
</evidence>
<evidence type="ECO:0000313" key="6">
    <source>
        <dbReference type="EMBL" id="ROI09094.1"/>
    </source>
</evidence>
<gene>
    <name evidence="6" type="ORF">EGI11_06695</name>
</gene>
<dbReference type="GO" id="GO:0046872">
    <property type="term" value="F:metal ion binding"/>
    <property type="evidence" value="ECO:0007669"/>
    <property type="project" value="UniProtKB-KW"/>
</dbReference>
<dbReference type="SUPFAM" id="SSF46626">
    <property type="entry name" value="Cytochrome c"/>
    <property type="match status" value="2"/>
</dbReference>
<sequence>MEFYNNHKMLFWSALVFFLFLTLQIAILPAITNQTVYKPLPDAKPLTKMEKAGKAVYVENGCIACHTQQVREVEMDKVFGGRPSIPADYAQNHRMDVWRNTPNLLGSERTGPDLTAIGERQPSLDWHLLHLYQPRAVVKESIMPSYAFLFEEKDYLQKGDVEVKVPAEFLKNKFTKIVATPKALQLVAYLQSLKQTKLPEGVKPPDFLYKKEAKKSAAGGGGGAADLPDGGELFTANCASCHQANGEGLPNAFPPLKGSPIVTGDDIEVYVNIIMTGYTGRPGYGPMPAVGKNANFTPEMVTAIMNHERSSWGNNAKPVTLDQVKGVMSQMK</sequence>
<dbReference type="GO" id="GO:0009055">
    <property type="term" value="F:electron transfer activity"/>
    <property type="evidence" value="ECO:0007669"/>
    <property type="project" value="InterPro"/>
</dbReference>
<comment type="caution">
    <text evidence="6">The sequence shown here is derived from an EMBL/GenBank/DDBJ whole genome shotgun (WGS) entry which is preliminary data.</text>
</comment>
<evidence type="ECO:0000313" key="7">
    <source>
        <dbReference type="Proteomes" id="UP000270224"/>
    </source>
</evidence>
<feature type="domain" description="Cytochrome c" evidence="5">
    <location>
        <begin position="48"/>
        <end position="194"/>
    </location>
</feature>
<feature type="domain" description="Cytochrome c" evidence="5">
    <location>
        <begin position="225"/>
        <end position="312"/>
    </location>
</feature>
<dbReference type="InterPro" id="IPR036909">
    <property type="entry name" value="Cyt_c-like_dom_sf"/>
</dbReference>
<dbReference type="Pfam" id="PF13442">
    <property type="entry name" value="Cytochrome_CBB3"/>
    <property type="match status" value="1"/>
</dbReference>
<dbReference type="GO" id="GO:0020037">
    <property type="term" value="F:heme binding"/>
    <property type="evidence" value="ECO:0007669"/>
    <property type="project" value="InterPro"/>
</dbReference>
<evidence type="ECO:0000256" key="4">
    <source>
        <dbReference type="PROSITE-ProRule" id="PRU00433"/>
    </source>
</evidence>
<protein>
    <submittedName>
        <fullName evidence="6">Cytochrome-c oxidase</fullName>
    </submittedName>
</protein>
<accession>A0A3N0WVL0</accession>
<dbReference type="InterPro" id="IPR003468">
    <property type="entry name" value="Cyt_c_oxidase_monohaem-su/FixO"/>
</dbReference>
<dbReference type="AlphaFoldDB" id="A0A3N0WVL0"/>
<proteinExistence type="predicted"/>
<dbReference type="InterPro" id="IPR051459">
    <property type="entry name" value="Cytochrome_c-type_DH"/>
</dbReference>
<evidence type="ECO:0000256" key="1">
    <source>
        <dbReference type="ARBA" id="ARBA00022617"/>
    </source>
</evidence>